<feature type="region of interest" description="Disordered" evidence="1">
    <location>
        <begin position="159"/>
        <end position="179"/>
    </location>
</feature>
<dbReference type="OrthoDB" id="994333at2759"/>
<organism evidence="2 3">
    <name type="scientific">Gossypium schwendimanii</name>
    <name type="common">Cotton</name>
    <dbReference type="NCBI Taxonomy" id="34291"/>
    <lineage>
        <taxon>Eukaryota</taxon>
        <taxon>Viridiplantae</taxon>
        <taxon>Streptophyta</taxon>
        <taxon>Embryophyta</taxon>
        <taxon>Tracheophyta</taxon>
        <taxon>Spermatophyta</taxon>
        <taxon>Magnoliopsida</taxon>
        <taxon>eudicotyledons</taxon>
        <taxon>Gunneridae</taxon>
        <taxon>Pentapetalae</taxon>
        <taxon>rosids</taxon>
        <taxon>malvids</taxon>
        <taxon>Malvales</taxon>
        <taxon>Malvaceae</taxon>
        <taxon>Malvoideae</taxon>
        <taxon>Gossypium</taxon>
    </lineage>
</organism>
<protein>
    <recommendedName>
        <fullName evidence="4">DUF4283 domain-containing protein</fullName>
    </recommendedName>
</protein>
<dbReference type="PANTHER" id="PTHR31286:SF173">
    <property type="entry name" value="DUF4283 DOMAIN-CONTAINING PROTEIN"/>
    <property type="match status" value="1"/>
</dbReference>
<reference evidence="2 3" key="1">
    <citation type="journal article" date="2019" name="Genome Biol. Evol.">
        <title>Insights into the evolution of the New World diploid cottons (Gossypium, subgenus Houzingenia) based on genome sequencing.</title>
        <authorList>
            <person name="Grover C.E."/>
            <person name="Arick M.A. 2nd"/>
            <person name="Thrash A."/>
            <person name="Conover J.L."/>
            <person name="Sanders W.S."/>
            <person name="Peterson D.G."/>
            <person name="Frelichowski J.E."/>
            <person name="Scheffler J.A."/>
            <person name="Scheffler B.E."/>
            <person name="Wendel J.F."/>
        </authorList>
    </citation>
    <scope>NUCLEOTIDE SEQUENCE [LARGE SCALE GENOMIC DNA]</scope>
    <source>
        <strain evidence="2">1</strain>
        <tissue evidence="2">Leaf</tissue>
    </source>
</reference>
<sequence>MVQPWTGKFSPLQPFSNVELAWIKLPRLIRHMYKRKILGEISNMVGRFTKLEFNIDSTTMGPIARIVVYVNLDKPLVSQVLINGKTQRAEGNETVADSMVTDVEKAETLGMFGPCMQVKRKSWQSLRDFRNQKPKNLGKVTLGSRFLTLTMLDEIEEGNGAESADQLEGSEVKKGSSMEKNPGLLESLLSNSMCSSLTSVPSHHLEFFDSAAGTTSHFNPIFEDLEKHSVVSFKENVNTNDVNSIGKNFGKLGFIGRSSSAKSDAGRNGRKLNRIIHECGGLFKLVESHRAPLSDTMNSIV</sequence>
<evidence type="ECO:0008006" key="4">
    <source>
        <dbReference type="Google" id="ProtNLM"/>
    </source>
</evidence>
<accession>A0A7J9LIZ1</accession>
<gene>
    <name evidence="2" type="ORF">Goshw_030290</name>
</gene>
<name>A0A7J9LIZ1_GOSSC</name>
<evidence type="ECO:0000313" key="2">
    <source>
        <dbReference type="EMBL" id="MBA0858720.1"/>
    </source>
</evidence>
<comment type="caution">
    <text evidence="2">The sequence shown here is derived from an EMBL/GenBank/DDBJ whole genome shotgun (WGS) entry which is preliminary data.</text>
</comment>
<dbReference type="EMBL" id="JABFAF010000006">
    <property type="protein sequence ID" value="MBA0858720.1"/>
    <property type="molecule type" value="Genomic_DNA"/>
</dbReference>
<dbReference type="InterPro" id="IPR040256">
    <property type="entry name" value="At4g02000-like"/>
</dbReference>
<dbReference type="AlphaFoldDB" id="A0A7J9LIZ1"/>
<keyword evidence="3" id="KW-1185">Reference proteome</keyword>
<dbReference type="PANTHER" id="PTHR31286">
    <property type="entry name" value="GLYCINE-RICH CELL WALL STRUCTURAL PROTEIN 1.8-LIKE"/>
    <property type="match status" value="1"/>
</dbReference>
<dbReference type="Proteomes" id="UP000593576">
    <property type="component" value="Unassembled WGS sequence"/>
</dbReference>
<proteinExistence type="predicted"/>
<evidence type="ECO:0000256" key="1">
    <source>
        <dbReference type="SAM" id="MobiDB-lite"/>
    </source>
</evidence>
<evidence type="ECO:0000313" key="3">
    <source>
        <dbReference type="Proteomes" id="UP000593576"/>
    </source>
</evidence>